<dbReference type="SUPFAM" id="SSF90123">
    <property type="entry name" value="ABC transporter transmembrane region"/>
    <property type="match status" value="1"/>
</dbReference>
<feature type="domain" description="ABC transmembrane type-1" evidence="10">
    <location>
        <begin position="49"/>
        <end position="331"/>
    </location>
</feature>
<comment type="subcellular location">
    <subcellularLocation>
        <location evidence="1">Cell membrane</location>
        <topology evidence="1">Multi-pass membrane protein</topology>
    </subcellularLocation>
</comment>
<feature type="transmembrane region" description="Helical" evidence="8">
    <location>
        <begin position="82"/>
        <end position="102"/>
    </location>
</feature>
<evidence type="ECO:0000256" key="2">
    <source>
        <dbReference type="ARBA" id="ARBA00022692"/>
    </source>
</evidence>
<evidence type="ECO:0000256" key="6">
    <source>
        <dbReference type="ARBA" id="ARBA00023136"/>
    </source>
</evidence>
<dbReference type="InterPro" id="IPR003439">
    <property type="entry name" value="ABC_transporter-like_ATP-bd"/>
</dbReference>
<feature type="transmembrane region" description="Helical" evidence="8">
    <location>
        <begin position="164"/>
        <end position="184"/>
    </location>
</feature>
<keyword evidence="6 8" id="KW-0472">Membrane</keyword>
<feature type="compositionally biased region" description="Low complexity" evidence="7">
    <location>
        <begin position="588"/>
        <end position="602"/>
    </location>
</feature>
<evidence type="ECO:0000259" key="9">
    <source>
        <dbReference type="PROSITE" id="PS50893"/>
    </source>
</evidence>
<name>A0ABV1P0X5_9ACTN</name>
<protein>
    <submittedName>
        <fullName evidence="11">ABC transporter ATP-binding protein</fullName>
    </submittedName>
</protein>
<evidence type="ECO:0000259" key="10">
    <source>
        <dbReference type="PROSITE" id="PS50929"/>
    </source>
</evidence>
<dbReference type="PROSITE" id="PS50893">
    <property type="entry name" value="ABC_TRANSPORTER_2"/>
    <property type="match status" value="1"/>
</dbReference>
<comment type="caution">
    <text evidence="11">The sequence shown here is derived from an EMBL/GenBank/DDBJ whole genome shotgun (WGS) entry which is preliminary data.</text>
</comment>
<dbReference type="InterPro" id="IPR011527">
    <property type="entry name" value="ABC1_TM_dom"/>
</dbReference>
<dbReference type="Gene3D" id="3.40.50.300">
    <property type="entry name" value="P-loop containing nucleotide triphosphate hydrolases"/>
    <property type="match status" value="1"/>
</dbReference>
<dbReference type="PANTHER" id="PTHR43394:SF1">
    <property type="entry name" value="ATP-BINDING CASSETTE SUB-FAMILY B MEMBER 10, MITOCHONDRIAL"/>
    <property type="match status" value="1"/>
</dbReference>
<evidence type="ECO:0000256" key="8">
    <source>
        <dbReference type="SAM" id="Phobius"/>
    </source>
</evidence>
<dbReference type="RefSeq" id="WP_349500779.1">
    <property type="nucleotide sequence ID" value="NZ_JBEFCX010000167.1"/>
</dbReference>
<keyword evidence="4 11" id="KW-0067">ATP-binding</keyword>
<dbReference type="GO" id="GO:0005524">
    <property type="term" value="F:ATP binding"/>
    <property type="evidence" value="ECO:0007669"/>
    <property type="project" value="UniProtKB-KW"/>
</dbReference>
<keyword evidence="5 8" id="KW-1133">Transmembrane helix</keyword>
<feature type="transmembrane region" description="Helical" evidence="8">
    <location>
        <begin position="271"/>
        <end position="294"/>
    </location>
</feature>
<keyword evidence="2 8" id="KW-0812">Transmembrane</keyword>
<dbReference type="InterPro" id="IPR036640">
    <property type="entry name" value="ABC1_TM_sf"/>
</dbReference>
<dbReference type="Pfam" id="PF00005">
    <property type="entry name" value="ABC_tran"/>
    <property type="match status" value="1"/>
</dbReference>
<dbReference type="Gene3D" id="1.20.1560.10">
    <property type="entry name" value="ABC transporter type 1, transmembrane domain"/>
    <property type="match status" value="1"/>
</dbReference>
<dbReference type="InterPro" id="IPR027417">
    <property type="entry name" value="P-loop_NTPase"/>
</dbReference>
<proteinExistence type="predicted"/>
<gene>
    <name evidence="11" type="ORF">V6R90_14085</name>
</gene>
<reference evidence="11 12" key="1">
    <citation type="submission" date="2024-02" db="EMBL/GenBank/DDBJ databases">
        <title>Full genome sequence of Nocardioides kribbensis.</title>
        <authorList>
            <person name="Poletto B.L."/>
            <person name="Silva G."/>
            <person name="Galante D."/>
            <person name="Campos K.R."/>
            <person name="Santos M.B.N."/>
            <person name="Sacchi C.T."/>
        </authorList>
    </citation>
    <scope>NUCLEOTIDE SEQUENCE [LARGE SCALE GENOMIC DNA]</scope>
    <source>
        <strain evidence="11 12">O4R</strain>
    </source>
</reference>
<evidence type="ECO:0000256" key="7">
    <source>
        <dbReference type="SAM" id="MobiDB-lite"/>
    </source>
</evidence>
<evidence type="ECO:0000256" key="4">
    <source>
        <dbReference type="ARBA" id="ARBA00022840"/>
    </source>
</evidence>
<keyword evidence="3" id="KW-0547">Nucleotide-binding</keyword>
<dbReference type="Pfam" id="PF00664">
    <property type="entry name" value="ABC_membrane"/>
    <property type="match status" value="1"/>
</dbReference>
<sequence length="602" mass="64871">MRRAWRRLIASLRPAADAAPVVDAARQLTVLAVVRRFWPRLRPLRGWLALGLVLLAAAPAIEVVEIVLFQRLVDDVLVPADFSPLLTLAVAYLALNLASGLVSSADDYLSTWVSQRFLVDLRRDAFEHVLHQPATVQDRRRLGDTMARLTSDVSAVESFMVGQLATGLGALLRLVLFVGALLWLQWELALASLVVVPVFWWVSSHFARFTRDVSRERRRRGGSLSSITEESLANATLVQTYGREREAVADYDRQNRAIAAAELAGSRVRGLFLPLVDLAELVGVLLVVTLGVWALSTDRLTLGGLLAFLTLLMQCYRPVRDLSDLVPSLFSATAGVERLVELLDEPRAGDRAGATALPGGRGAVDLSAVTVRYPGAARDAVSGLDLHVAPGERVAVVGASGSGKSTLARLLTRQVTADAGVVAVDGHDVADHTATSVRAAVTLLLQEQLLLDASVHDNIAYARPGATRAEVRAAARAADAHAFVERLPQGYDTRIGQRGRTLSGGQRQRLSLARALLRESRVLVLDEPTTGLDPDATRRLLEAVTDPALGRTVLLLTHDPLALEYVDRVVRLEDLADHPPADADHPSADPADPVPVAAAVSR</sequence>
<feature type="domain" description="ABC transporter" evidence="9">
    <location>
        <begin position="364"/>
        <end position="599"/>
    </location>
</feature>
<accession>A0ABV1P0X5</accession>
<dbReference type="SUPFAM" id="SSF52540">
    <property type="entry name" value="P-loop containing nucleoside triphosphate hydrolases"/>
    <property type="match status" value="1"/>
</dbReference>
<dbReference type="Proteomes" id="UP001482520">
    <property type="component" value="Unassembled WGS sequence"/>
</dbReference>
<dbReference type="SMART" id="SM00382">
    <property type="entry name" value="AAA"/>
    <property type="match status" value="1"/>
</dbReference>
<dbReference type="PANTHER" id="PTHR43394">
    <property type="entry name" value="ATP-DEPENDENT PERMEASE MDL1, MITOCHONDRIAL"/>
    <property type="match status" value="1"/>
</dbReference>
<evidence type="ECO:0000256" key="3">
    <source>
        <dbReference type="ARBA" id="ARBA00022741"/>
    </source>
</evidence>
<dbReference type="InterPro" id="IPR039421">
    <property type="entry name" value="Type_1_exporter"/>
</dbReference>
<evidence type="ECO:0000313" key="11">
    <source>
        <dbReference type="EMBL" id="MEQ7848409.1"/>
    </source>
</evidence>
<evidence type="ECO:0000256" key="5">
    <source>
        <dbReference type="ARBA" id="ARBA00022989"/>
    </source>
</evidence>
<dbReference type="InterPro" id="IPR017871">
    <property type="entry name" value="ABC_transporter-like_CS"/>
</dbReference>
<feature type="region of interest" description="Disordered" evidence="7">
    <location>
        <begin position="577"/>
        <end position="602"/>
    </location>
</feature>
<evidence type="ECO:0000313" key="12">
    <source>
        <dbReference type="Proteomes" id="UP001482520"/>
    </source>
</evidence>
<keyword evidence="12" id="KW-1185">Reference proteome</keyword>
<dbReference type="PROSITE" id="PS50929">
    <property type="entry name" value="ABC_TM1F"/>
    <property type="match status" value="1"/>
</dbReference>
<dbReference type="EMBL" id="JBEGDP010000016">
    <property type="protein sequence ID" value="MEQ7848409.1"/>
    <property type="molecule type" value="Genomic_DNA"/>
</dbReference>
<feature type="transmembrane region" description="Helical" evidence="8">
    <location>
        <begin position="46"/>
        <end position="70"/>
    </location>
</feature>
<feature type="compositionally biased region" description="Basic and acidic residues" evidence="7">
    <location>
        <begin position="577"/>
        <end position="587"/>
    </location>
</feature>
<dbReference type="PROSITE" id="PS00211">
    <property type="entry name" value="ABC_TRANSPORTER_1"/>
    <property type="match status" value="1"/>
</dbReference>
<dbReference type="InterPro" id="IPR003593">
    <property type="entry name" value="AAA+_ATPase"/>
</dbReference>
<evidence type="ECO:0000256" key="1">
    <source>
        <dbReference type="ARBA" id="ARBA00004651"/>
    </source>
</evidence>
<feature type="transmembrane region" description="Helical" evidence="8">
    <location>
        <begin position="190"/>
        <end position="210"/>
    </location>
</feature>
<organism evidence="11 12">
    <name type="scientific">Nocardioides kribbensis</name>
    <dbReference type="NCBI Taxonomy" id="305517"/>
    <lineage>
        <taxon>Bacteria</taxon>
        <taxon>Bacillati</taxon>
        <taxon>Actinomycetota</taxon>
        <taxon>Actinomycetes</taxon>
        <taxon>Propionibacteriales</taxon>
        <taxon>Nocardioidaceae</taxon>
        <taxon>Nocardioides</taxon>
    </lineage>
</organism>